<evidence type="ECO:0000259" key="2">
    <source>
        <dbReference type="PROSITE" id="PS51471"/>
    </source>
</evidence>
<keyword evidence="4" id="KW-1185">Reference proteome</keyword>
<dbReference type="PANTHER" id="PTHR31212:SF4">
    <property type="entry name" value="ALPHA-KETOGLUTARATE-DEPENDENT DIOXYGENASE ALKB HOMOLOG 3"/>
    <property type="match status" value="1"/>
</dbReference>
<proteinExistence type="predicted"/>
<dbReference type="InterPro" id="IPR027450">
    <property type="entry name" value="AlkB-like"/>
</dbReference>
<dbReference type="PANTHER" id="PTHR31212">
    <property type="entry name" value="ALPHA-KETOGLUTARATE-DEPENDENT DIOXYGENASE ALKB HOMOLOG 3"/>
    <property type="match status" value="1"/>
</dbReference>
<protein>
    <recommendedName>
        <fullName evidence="2">Fe2OG dioxygenase domain-containing protein</fullName>
    </recommendedName>
</protein>
<dbReference type="AlphaFoldDB" id="A0ABD3NFU4"/>
<sequence>MSDFDKNCARKSHSRQTTLLGWKRGADVVGTDESKKSKRDSSTSDRLSIESGSRNSLWENKSLPNGPMILLRNTVGGIKASERQSTKSEFSSLPDWNDNVTFQIFGKECRMRRRVCQYSSGGNVSYSYSGLKNISAPNFPGVVYRIKCQVEDLMMNHLLDAAANHSNSMHMHVSPEFMDEIKAVKESRDAPIGSRREIFNYCLLNHYRNGEEYMSYHTDDESSLHANFPIASVSFGSTRNFDIRPRNKDEAGKKSRLDRIPLGDGDLLVMFPPMQEYYEHGIPVEKRVVGDRINLTFRRVRKVK</sequence>
<name>A0ABD3NFU4_9STRA</name>
<reference evidence="3 4" key="1">
    <citation type="submission" date="2024-10" db="EMBL/GenBank/DDBJ databases">
        <title>Updated reference genomes for cyclostephanoid diatoms.</title>
        <authorList>
            <person name="Roberts W.R."/>
            <person name="Alverson A.J."/>
        </authorList>
    </citation>
    <scope>NUCLEOTIDE SEQUENCE [LARGE SCALE GENOMIC DNA]</scope>
    <source>
        <strain evidence="3 4">AJA010-31</strain>
    </source>
</reference>
<dbReference type="InterPro" id="IPR037151">
    <property type="entry name" value="AlkB-like_sf"/>
</dbReference>
<dbReference type="InterPro" id="IPR032854">
    <property type="entry name" value="ALKBH3"/>
</dbReference>
<organism evidence="3 4">
    <name type="scientific">Cyclotella atomus</name>
    <dbReference type="NCBI Taxonomy" id="382360"/>
    <lineage>
        <taxon>Eukaryota</taxon>
        <taxon>Sar</taxon>
        <taxon>Stramenopiles</taxon>
        <taxon>Ochrophyta</taxon>
        <taxon>Bacillariophyta</taxon>
        <taxon>Coscinodiscophyceae</taxon>
        <taxon>Thalassiosirophycidae</taxon>
        <taxon>Stephanodiscales</taxon>
        <taxon>Stephanodiscaceae</taxon>
        <taxon>Cyclotella</taxon>
    </lineage>
</organism>
<dbReference type="EMBL" id="JALLPJ020001176">
    <property type="protein sequence ID" value="KAL3774829.1"/>
    <property type="molecule type" value="Genomic_DNA"/>
</dbReference>
<evidence type="ECO:0000256" key="1">
    <source>
        <dbReference type="SAM" id="MobiDB-lite"/>
    </source>
</evidence>
<feature type="domain" description="Fe2OG dioxygenase" evidence="2">
    <location>
        <begin position="198"/>
        <end position="301"/>
    </location>
</feature>
<comment type="caution">
    <text evidence="3">The sequence shown here is derived from an EMBL/GenBank/DDBJ whole genome shotgun (WGS) entry which is preliminary data.</text>
</comment>
<accession>A0ABD3NFU4</accession>
<dbReference type="Pfam" id="PF13532">
    <property type="entry name" value="2OG-FeII_Oxy_2"/>
    <property type="match status" value="1"/>
</dbReference>
<evidence type="ECO:0000313" key="4">
    <source>
        <dbReference type="Proteomes" id="UP001530400"/>
    </source>
</evidence>
<feature type="region of interest" description="Disordered" evidence="1">
    <location>
        <begin position="22"/>
        <end position="51"/>
    </location>
</feature>
<dbReference type="Proteomes" id="UP001530400">
    <property type="component" value="Unassembled WGS sequence"/>
</dbReference>
<feature type="compositionally biased region" description="Basic and acidic residues" evidence="1">
    <location>
        <begin position="32"/>
        <end position="43"/>
    </location>
</feature>
<dbReference type="Gene3D" id="2.60.120.590">
    <property type="entry name" value="Alpha-ketoglutarate-dependent dioxygenase AlkB-like"/>
    <property type="match status" value="1"/>
</dbReference>
<evidence type="ECO:0000313" key="3">
    <source>
        <dbReference type="EMBL" id="KAL3774829.1"/>
    </source>
</evidence>
<dbReference type="PROSITE" id="PS51471">
    <property type="entry name" value="FE2OG_OXY"/>
    <property type="match status" value="1"/>
</dbReference>
<dbReference type="SUPFAM" id="SSF51197">
    <property type="entry name" value="Clavaminate synthase-like"/>
    <property type="match status" value="1"/>
</dbReference>
<gene>
    <name evidence="3" type="ORF">ACHAWO_003538</name>
</gene>
<dbReference type="InterPro" id="IPR005123">
    <property type="entry name" value="Oxoglu/Fe-dep_dioxygenase_dom"/>
</dbReference>